<evidence type="ECO:0000313" key="2">
    <source>
        <dbReference type="EMBL" id="RAH63023.1"/>
    </source>
</evidence>
<gene>
    <name evidence="2" type="ORF">BO85DRAFT_444368</name>
</gene>
<name>A0A8G1VUN7_9EURO</name>
<organism evidence="2 3">
    <name type="scientific">Aspergillus piperis CBS 112811</name>
    <dbReference type="NCBI Taxonomy" id="1448313"/>
    <lineage>
        <taxon>Eukaryota</taxon>
        <taxon>Fungi</taxon>
        <taxon>Dikarya</taxon>
        <taxon>Ascomycota</taxon>
        <taxon>Pezizomycotina</taxon>
        <taxon>Eurotiomycetes</taxon>
        <taxon>Eurotiomycetidae</taxon>
        <taxon>Eurotiales</taxon>
        <taxon>Aspergillaceae</taxon>
        <taxon>Aspergillus</taxon>
        <taxon>Aspergillus subgen. Circumdati</taxon>
    </lineage>
</organism>
<evidence type="ECO:0000313" key="3">
    <source>
        <dbReference type="Proteomes" id="UP000249526"/>
    </source>
</evidence>
<dbReference type="AlphaFoldDB" id="A0A8G1VUN7"/>
<dbReference type="EMBL" id="KZ825054">
    <property type="protein sequence ID" value="RAH63023.1"/>
    <property type="molecule type" value="Genomic_DNA"/>
</dbReference>
<dbReference type="RefSeq" id="XP_025520945.1">
    <property type="nucleotide sequence ID" value="XM_025659001.1"/>
</dbReference>
<feature type="region of interest" description="Disordered" evidence="1">
    <location>
        <begin position="30"/>
        <end position="60"/>
    </location>
</feature>
<proteinExistence type="predicted"/>
<evidence type="ECO:0000256" key="1">
    <source>
        <dbReference type="SAM" id="MobiDB-lite"/>
    </source>
</evidence>
<dbReference type="GeneID" id="37162403"/>
<keyword evidence="3" id="KW-1185">Reference proteome</keyword>
<dbReference type="Proteomes" id="UP000249526">
    <property type="component" value="Unassembled WGS sequence"/>
</dbReference>
<protein>
    <submittedName>
        <fullName evidence="2">Uncharacterized protein</fullName>
    </submittedName>
</protein>
<reference evidence="2 3" key="1">
    <citation type="submission" date="2018-02" db="EMBL/GenBank/DDBJ databases">
        <title>The genomes of Aspergillus section Nigri reveals drivers in fungal speciation.</title>
        <authorList>
            <consortium name="DOE Joint Genome Institute"/>
            <person name="Vesth T.C."/>
            <person name="Nybo J."/>
            <person name="Theobald S."/>
            <person name="Brandl J."/>
            <person name="Frisvad J.C."/>
            <person name="Nielsen K.F."/>
            <person name="Lyhne E.K."/>
            <person name="Kogle M.E."/>
            <person name="Kuo A."/>
            <person name="Riley R."/>
            <person name="Clum A."/>
            <person name="Nolan M."/>
            <person name="Lipzen A."/>
            <person name="Salamov A."/>
            <person name="Henrissat B."/>
            <person name="Wiebenga A."/>
            <person name="De vries R.P."/>
            <person name="Grigoriev I.V."/>
            <person name="Mortensen U.H."/>
            <person name="Andersen M.R."/>
            <person name="Baker S.E."/>
        </authorList>
    </citation>
    <scope>NUCLEOTIDE SEQUENCE [LARGE SCALE GENOMIC DNA]</scope>
    <source>
        <strain evidence="2 3">CBS 112811</strain>
    </source>
</reference>
<accession>A0A8G1VUN7</accession>
<sequence length="60" mass="6659">MIEPVHRAREPETRLGVNHEATQLLTHTLTPASASHTTNTPLHRTSTSEPIVTTQHARQV</sequence>